<keyword evidence="1" id="KW-0472">Membrane</keyword>
<feature type="transmembrane region" description="Helical" evidence="1">
    <location>
        <begin position="12"/>
        <end position="30"/>
    </location>
</feature>
<protein>
    <recommendedName>
        <fullName evidence="4">Peptide-O-fucosyltransferase</fullName>
    </recommendedName>
</protein>
<dbReference type="STRING" id="1095629.A0A0C9YH60"/>
<dbReference type="CDD" id="cd11296">
    <property type="entry name" value="O-FucT_like"/>
    <property type="match status" value="1"/>
</dbReference>
<accession>A0A0C9YH60</accession>
<keyword evidence="3" id="KW-1185">Reference proteome</keyword>
<keyword evidence="1" id="KW-0812">Transmembrane</keyword>
<gene>
    <name evidence="2" type="ORF">K443DRAFT_671035</name>
</gene>
<dbReference type="Proteomes" id="UP000054477">
    <property type="component" value="Unassembled WGS sequence"/>
</dbReference>
<reference evidence="3" key="2">
    <citation type="submission" date="2015-01" db="EMBL/GenBank/DDBJ databases">
        <title>Evolutionary Origins and Diversification of the Mycorrhizal Mutualists.</title>
        <authorList>
            <consortium name="DOE Joint Genome Institute"/>
            <consortium name="Mycorrhizal Genomics Consortium"/>
            <person name="Kohler A."/>
            <person name="Kuo A."/>
            <person name="Nagy L.G."/>
            <person name="Floudas D."/>
            <person name="Copeland A."/>
            <person name="Barry K.W."/>
            <person name="Cichocki N."/>
            <person name="Veneault-Fourrey C."/>
            <person name="LaButti K."/>
            <person name="Lindquist E.A."/>
            <person name="Lipzen A."/>
            <person name="Lundell T."/>
            <person name="Morin E."/>
            <person name="Murat C."/>
            <person name="Riley R."/>
            <person name="Ohm R."/>
            <person name="Sun H."/>
            <person name="Tunlid A."/>
            <person name="Henrissat B."/>
            <person name="Grigoriev I.V."/>
            <person name="Hibbett D.S."/>
            <person name="Martin F."/>
        </authorList>
    </citation>
    <scope>NUCLEOTIDE SEQUENCE [LARGE SCALE GENOMIC DNA]</scope>
    <source>
        <strain evidence="3">LaAM-08-1</strain>
    </source>
</reference>
<dbReference type="AlphaFoldDB" id="A0A0C9YH60"/>
<dbReference type="OrthoDB" id="2559662at2759"/>
<keyword evidence="1" id="KW-1133">Transmembrane helix</keyword>
<sequence>MAKHIQVHWRVLRPLLFLLTFLGLVTYYFYHRSRPPYQLYTTIATTETKESNKLIGNSRGHKYVKFKQLRGAGFNNQAQEILLYHHLALQTNRVYVYQPLIWRPRGEKAAVPLSAFMSGPTKGSINEEVFIQVCPEGEVTHVQLFSGDYETQWAHAKSVLEGNDRCVVVDDWIFNWNFLASSGTHSIWPTFQKYLANHFEWSSDVLRIVDRVQNALNFRNKPSSKDRDSYVALHLRRGDFEEHCRYLGETHTGFTTWATLPLISDSILPPTLDANNATSVMEHCYPSLYRTLDAITHQVRSRPHLRTIHILHDGAWDHPLVYLQYYKLREALMDSEWAEQAGWAGGPMHRVTQSADAPKVWGEGDWAVCVDVELARRAEVFIGNGYSSLSTQVVALRLGADSGRPEDVTLV</sequence>
<organism evidence="2 3">
    <name type="scientific">Laccaria amethystina LaAM-08-1</name>
    <dbReference type="NCBI Taxonomy" id="1095629"/>
    <lineage>
        <taxon>Eukaryota</taxon>
        <taxon>Fungi</taxon>
        <taxon>Dikarya</taxon>
        <taxon>Basidiomycota</taxon>
        <taxon>Agaricomycotina</taxon>
        <taxon>Agaricomycetes</taxon>
        <taxon>Agaricomycetidae</taxon>
        <taxon>Agaricales</taxon>
        <taxon>Agaricineae</taxon>
        <taxon>Hydnangiaceae</taxon>
        <taxon>Laccaria</taxon>
    </lineage>
</organism>
<evidence type="ECO:0000256" key="1">
    <source>
        <dbReference type="SAM" id="Phobius"/>
    </source>
</evidence>
<evidence type="ECO:0000313" key="2">
    <source>
        <dbReference type="EMBL" id="KIK09712.1"/>
    </source>
</evidence>
<evidence type="ECO:0008006" key="4">
    <source>
        <dbReference type="Google" id="ProtNLM"/>
    </source>
</evidence>
<dbReference type="Gene3D" id="3.40.50.11350">
    <property type="match status" value="1"/>
</dbReference>
<proteinExistence type="predicted"/>
<dbReference type="EMBL" id="KN838537">
    <property type="protein sequence ID" value="KIK09712.1"/>
    <property type="molecule type" value="Genomic_DNA"/>
</dbReference>
<dbReference type="HOGENOM" id="CLU_592051_0_0_1"/>
<evidence type="ECO:0000313" key="3">
    <source>
        <dbReference type="Proteomes" id="UP000054477"/>
    </source>
</evidence>
<reference evidence="2 3" key="1">
    <citation type="submission" date="2014-04" db="EMBL/GenBank/DDBJ databases">
        <authorList>
            <consortium name="DOE Joint Genome Institute"/>
            <person name="Kuo A."/>
            <person name="Kohler A."/>
            <person name="Nagy L.G."/>
            <person name="Floudas D."/>
            <person name="Copeland A."/>
            <person name="Barry K.W."/>
            <person name="Cichocki N."/>
            <person name="Veneault-Fourrey C."/>
            <person name="LaButti K."/>
            <person name="Lindquist E.A."/>
            <person name="Lipzen A."/>
            <person name="Lundell T."/>
            <person name="Morin E."/>
            <person name="Murat C."/>
            <person name="Sun H."/>
            <person name="Tunlid A."/>
            <person name="Henrissat B."/>
            <person name="Grigoriev I.V."/>
            <person name="Hibbett D.S."/>
            <person name="Martin F."/>
            <person name="Nordberg H.P."/>
            <person name="Cantor M.N."/>
            <person name="Hua S.X."/>
        </authorList>
    </citation>
    <scope>NUCLEOTIDE SEQUENCE [LARGE SCALE GENOMIC DNA]</scope>
    <source>
        <strain evidence="2 3">LaAM-08-1</strain>
    </source>
</reference>
<name>A0A0C9YH60_9AGAR</name>